<proteinExistence type="predicted"/>
<dbReference type="PANTHER" id="PTHR13452">
    <property type="entry name" value="THUMP DOMAIN CONTAINING PROTEIN 1-RELATED"/>
    <property type="match status" value="1"/>
</dbReference>
<evidence type="ECO:0000256" key="1">
    <source>
        <dbReference type="PROSITE-ProRule" id="PRU00529"/>
    </source>
</evidence>
<comment type="caution">
    <text evidence="4">The sequence shown here is derived from an EMBL/GenBank/DDBJ whole genome shotgun (WGS) entry which is preliminary data.</text>
</comment>
<feature type="compositionally biased region" description="Polar residues" evidence="2">
    <location>
        <begin position="291"/>
        <end position="301"/>
    </location>
</feature>
<dbReference type="Pfam" id="PF02926">
    <property type="entry name" value="THUMP"/>
    <property type="match status" value="1"/>
</dbReference>
<dbReference type="CDD" id="cd11717">
    <property type="entry name" value="THUMP_THUMPD1_like"/>
    <property type="match status" value="1"/>
</dbReference>
<reference evidence="4" key="1">
    <citation type="submission" date="2022-07" db="EMBL/GenBank/DDBJ databases">
        <title>Phylogenomic reconstructions and comparative analyses of Kickxellomycotina fungi.</title>
        <authorList>
            <person name="Reynolds N.K."/>
            <person name="Stajich J.E."/>
            <person name="Barry K."/>
            <person name="Grigoriev I.V."/>
            <person name="Crous P."/>
            <person name="Smith M.E."/>
        </authorList>
    </citation>
    <scope>NUCLEOTIDE SEQUENCE</scope>
    <source>
        <strain evidence="4">NBRC 105413</strain>
    </source>
</reference>
<dbReference type="EMBL" id="JANBOH010000012">
    <property type="protein sequence ID" value="KAJ1648083.1"/>
    <property type="molecule type" value="Genomic_DNA"/>
</dbReference>
<gene>
    <name evidence="4" type="ORF">LPJ64_000619</name>
</gene>
<organism evidence="4 5">
    <name type="scientific">Coemansia asiatica</name>
    <dbReference type="NCBI Taxonomy" id="1052880"/>
    <lineage>
        <taxon>Eukaryota</taxon>
        <taxon>Fungi</taxon>
        <taxon>Fungi incertae sedis</taxon>
        <taxon>Zoopagomycota</taxon>
        <taxon>Kickxellomycotina</taxon>
        <taxon>Kickxellomycetes</taxon>
        <taxon>Kickxellales</taxon>
        <taxon>Kickxellaceae</taxon>
        <taxon>Coemansia</taxon>
    </lineage>
</organism>
<feature type="region of interest" description="Disordered" evidence="2">
    <location>
        <begin position="1"/>
        <end position="22"/>
    </location>
</feature>
<keyword evidence="1" id="KW-0694">RNA-binding</keyword>
<dbReference type="InterPro" id="IPR004114">
    <property type="entry name" value="THUMP_dom"/>
</dbReference>
<dbReference type="Proteomes" id="UP001145021">
    <property type="component" value="Unassembled WGS sequence"/>
</dbReference>
<evidence type="ECO:0000313" key="4">
    <source>
        <dbReference type="EMBL" id="KAJ1648083.1"/>
    </source>
</evidence>
<dbReference type="GO" id="GO:0003723">
    <property type="term" value="F:RNA binding"/>
    <property type="evidence" value="ECO:0007669"/>
    <property type="project" value="UniProtKB-UniRule"/>
</dbReference>
<dbReference type="GO" id="GO:0006400">
    <property type="term" value="P:tRNA modification"/>
    <property type="evidence" value="ECO:0007669"/>
    <property type="project" value="InterPro"/>
</dbReference>
<feature type="compositionally biased region" description="Basic and acidic residues" evidence="2">
    <location>
        <begin position="302"/>
        <end position="312"/>
    </location>
</feature>
<dbReference type="SUPFAM" id="SSF143437">
    <property type="entry name" value="THUMP domain-like"/>
    <property type="match status" value="1"/>
</dbReference>
<accession>A0A9W8CM91</accession>
<name>A0A9W8CM91_9FUNG</name>
<keyword evidence="5" id="KW-1185">Reference proteome</keyword>
<evidence type="ECO:0000259" key="3">
    <source>
        <dbReference type="PROSITE" id="PS51165"/>
    </source>
</evidence>
<evidence type="ECO:0000256" key="2">
    <source>
        <dbReference type="SAM" id="MobiDB-lite"/>
    </source>
</evidence>
<evidence type="ECO:0000313" key="5">
    <source>
        <dbReference type="Proteomes" id="UP001145021"/>
    </source>
</evidence>
<dbReference type="AlphaFoldDB" id="A0A9W8CM91"/>
<feature type="region of interest" description="Disordered" evidence="2">
    <location>
        <begin position="275"/>
        <end position="318"/>
    </location>
</feature>
<dbReference type="PROSITE" id="PS51165">
    <property type="entry name" value="THUMP"/>
    <property type="match status" value="1"/>
</dbReference>
<sequence>MVKRAVDKPGLTDAQQKRAKRYQSMVDRVRNPHSAFEISPGMKGFFVTCNRNREKKSATEVIDLLEEYAAKIYPGLAEEIENEDDEDADENEAEAASGNIEDEIAREVAGIKSKSKPKLFRYLNATIDCLVFIKCHRMIDPEKMVQFIFDDLTKTMQRKTRFTSRLIPAKVTTTSKLDAIVKGSAEVAKNLLAEDAEPTTFALVVNIRYCDDLKRDEVIRAVAGPLDVKHKVDLTNAKYTLVIEAFKSMCTIGLVENYNARKRLNLQTLFDEPAVKNHKASEKDPIDQIDQDGNQADNQNGAKEKAGSKDEIEQNSTS</sequence>
<dbReference type="InterPro" id="IPR040183">
    <property type="entry name" value="THUMPD1-like"/>
</dbReference>
<feature type="compositionally biased region" description="Basic and acidic residues" evidence="2">
    <location>
        <begin position="275"/>
        <end position="286"/>
    </location>
</feature>
<protein>
    <recommendedName>
        <fullName evidence="3">THUMP domain-containing protein</fullName>
    </recommendedName>
</protein>
<dbReference type="Gene3D" id="3.30.2300.10">
    <property type="entry name" value="THUMP superfamily"/>
    <property type="match status" value="1"/>
</dbReference>
<feature type="domain" description="THUMP" evidence="3">
    <location>
        <begin position="151"/>
        <end position="256"/>
    </location>
</feature>
<dbReference type="PANTHER" id="PTHR13452:SF10">
    <property type="entry name" value="THUMP DOMAIN-CONTAINING PROTEIN 1"/>
    <property type="match status" value="1"/>
</dbReference>